<dbReference type="KEGG" id="btrm:SAMEA390648700772"/>
<dbReference type="InterPro" id="IPR050263">
    <property type="entry name" value="Bact_Fimbrial_Adh_Pro"/>
</dbReference>
<protein>
    <submittedName>
        <fullName evidence="6">Fimbrial subunit</fullName>
    </submittedName>
</protein>
<dbReference type="eggNOG" id="COG3539">
    <property type="taxonomic scope" value="Bacteria"/>
</dbReference>
<reference evidence="6 7" key="1">
    <citation type="submission" date="2016-04" db="EMBL/GenBank/DDBJ databases">
        <authorList>
            <consortium name="Pathogen Informatics"/>
        </authorList>
    </citation>
    <scope>NUCLEOTIDE SEQUENCE [LARGE SCALE GENOMIC DNA]</scope>
    <source>
        <strain evidence="6 7">H044680328</strain>
    </source>
</reference>
<dbReference type="EMBL" id="LT546645">
    <property type="protein sequence ID" value="SAI67513.1"/>
    <property type="molecule type" value="Genomic_DNA"/>
</dbReference>
<dbReference type="InterPro" id="IPR039458">
    <property type="entry name" value="FimA-like"/>
</dbReference>
<evidence type="ECO:0000256" key="3">
    <source>
        <dbReference type="ARBA" id="ARBA00022729"/>
    </source>
</evidence>
<evidence type="ECO:0000256" key="5">
    <source>
        <dbReference type="SAM" id="SignalP"/>
    </source>
</evidence>
<dbReference type="GeneID" id="56587822"/>
<dbReference type="STRING" id="123899.SAMEA3906487_00772"/>
<gene>
    <name evidence="6" type="primary">fimA_1</name>
    <name evidence="6" type="ORF">SAMEA3906487_00772</name>
</gene>
<organism evidence="6 7">
    <name type="scientific">Bordetella trematum</name>
    <dbReference type="NCBI Taxonomy" id="123899"/>
    <lineage>
        <taxon>Bacteria</taxon>
        <taxon>Pseudomonadati</taxon>
        <taxon>Pseudomonadota</taxon>
        <taxon>Betaproteobacteria</taxon>
        <taxon>Burkholderiales</taxon>
        <taxon>Alcaligenaceae</taxon>
        <taxon>Bordetella</taxon>
    </lineage>
</organism>
<keyword evidence="3 5" id="KW-0732">Signal</keyword>
<sequence length="209" mass="21828">MTTQRIFTTFSGWPLRLACLGLSLAPLAPAFAVDGTITINGEITDQTCKINGKDAPADLLVHLPKISTSAIKNKGDVAGATVFTLKLTDCPSTLTGKVQAHFEPGLTTDYDSGNLYAYTSSDTKTSPASAIPTSLTKANNVEIQLANADGSAITIGAPPSAGGGVTLMNGSGDKKTATLHYMARYYRSSAEAITAGKLVTYVQYSIIYP</sequence>
<dbReference type="GO" id="GO:0009289">
    <property type="term" value="C:pilus"/>
    <property type="evidence" value="ECO:0007669"/>
    <property type="project" value="UniProtKB-SubCell"/>
</dbReference>
<keyword evidence="4" id="KW-0281">Fimbrium</keyword>
<evidence type="ECO:0000256" key="4">
    <source>
        <dbReference type="ARBA" id="ARBA00023263"/>
    </source>
</evidence>
<dbReference type="Gene3D" id="2.60.40.1090">
    <property type="entry name" value="Fimbrial-type adhesion domain"/>
    <property type="match status" value="1"/>
</dbReference>
<evidence type="ECO:0000313" key="6">
    <source>
        <dbReference type="EMBL" id="SAI67513.1"/>
    </source>
</evidence>
<dbReference type="GO" id="GO:0043709">
    <property type="term" value="P:cell adhesion involved in single-species biofilm formation"/>
    <property type="evidence" value="ECO:0007669"/>
    <property type="project" value="TreeGrafter"/>
</dbReference>
<evidence type="ECO:0000256" key="2">
    <source>
        <dbReference type="ARBA" id="ARBA00006671"/>
    </source>
</evidence>
<dbReference type="AlphaFoldDB" id="A0A157SBA0"/>
<evidence type="ECO:0000256" key="1">
    <source>
        <dbReference type="ARBA" id="ARBA00004561"/>
    </source>
</evidence>
<dbReference type="Proteomes" id="UP000076825">
    <property type="component" value="Chromosome 1"/>
</dbReference>
<dbReference type="InterPro" id="IPR008966">
    <property type="entry name" value="Adhesion_dom_sf"/>
</dbReference>
<comment type="similarity">
    <text evidence="2">Belongs to the fimbrial protein family.</text>
</comment>
<comment type="subcellular location">
    <subcellularLocation>
        <location evidence="1">Fimbrium</location>
    </subcellularLocation>
</comment>
<dbReference type="InterPro" id="IPR036937">
    <property type="entry name" value="Adhesion_dom_fimbrial_sf"/>
</dbReference>
<feature type="chain" id="PRO_5009816751" evidence="5">
    <location>
        <begin position="33"/>
        <end position="209"/>
    </location>
</feature>
<dbReference type="RefSeq" id="WP_025515448.1">
    <property type="nucleotide sequence ID" value="NZ_CP016340.1"/>
</dbReference>
<dbReference type="PATRIC" id="fig|123899.6.peg.745"/>
<accession>A0A157SBA0</accession>
<feature type="signal peptide" evidence="5">
    <location>
        <begin position="1"/>
        <end position="32"/>
    </location>
</feature>
<keyword evidence="7" id="KW-1185">Reference proteome</keyword>
<proteinExistence type="inferred from homology"/>
<name>A0A157SBA0_9BORD</name>
<dbReference type="PANTHER" id="PTHR33420">
    <property type="entry name" value="FIMBRIAL SUBUNIT ELFA-RELATED"/>
    <property type="match status" value="1"/>
</dbReference>
<dbReference type="OrthoDB" id="8640774at2"/>
<dbReference type="PANTHER" id="PTHR33420:SF3">
    <property type="entry name" value="FIMBRIAL SUBUNIT ELFA"/>
    <property type="match status" value="1"/>
</dbReference>
<dbReference type="Pfam" id="PF16970">
    <property type="entry name" value="FimA"/>
    <property type="match status" value="1"/>
</dbReference>
<evidence type="ECO:0000313" key="7">
    <source>
        <dbReference type="Proteomes" id="UP000076825"/>
    </source>
</evidence>
<dbReference type="SUPFAM" id="SSF49401">
    <property type="entry name" value="Bacterial adhesins"/>
    <property type="match status" value="1"/>
</dbReference>